<name>A0AAE1EMX2_PETCI</name>
<evidence type="ECO:0000313" key="2">
    <source>
        <dbReference type="Proteomes" id="UP001286313"/>
    </source>
</evidence>
<dbReference type="Proteomes" id="UP001286313">
    <property type="component" value="Unassembled WGS sequence"/>
</dbReference>
<evidence type="ECO:0000313" key="1">
    <source>
        <dbReference type="EMBL" id="KAK3858312.1"/>
    </source>
</evidence>
<dbReference type="AlphaFoldDB" id="A0AAE1EMX2"/>
<accession>A0AAE1EMX2</accession>
<organism evidence="1 2">
    <name type="scientific">Petrolisthes cinctipes</name>
    <name type="common">Flat porcelain crab</name>
    <dbReference type="NCBI Taxonomy" id="88211"/>
    <lineage>
        <taxon>Eukaryota</taxon>
        <taxon>Metazoa</taxon>
        <taxon>Ecdysozoa</taxon>
        <taxon>Arthropoda</taxon>
        <taxon>Crustacea</taxon>
        <taxon>Multicrustacea</taxon>
        <taxon>Malacostraca</taxon>
        <taxon>Eumalacostraca</taxon>
        <taxon>Eucarida</taxon>
        <taxon>Decapoda</taxon>
        <taxon>Pleocyemata</taxon>
        <taxon>Anomura</taxon>
        <taxon>Galatheoidea</taxon>
        <taxon>Porcellanidae</taxon>
        <taxon>Petrolisthes</taxon>
    </lineage>
</organism>
<gene>
    <name evidence="1" type="ORF">Pcinc_035496</name>
</gene>
<reference evidence="1" key="1">
    <citation type="submission" date="2023-10" db="EMBL/GenBank/DDBJ databases">
        <title>Genome assemblies of two species of porcelain crab, Petrolisthes cinctipes and Petrolisthes manimaculis (Anomura: Porcellanidae).</title>
        <authorList>
            <person name="Angst P."/>
        </authorList>
    </citation>
    <scope>NUCLEOTIDE SEQUENCE</scope>
    <source>
        <strain evidence="1">PB745_01</strain>
        <tissue evidence="1">Gill</tissue>
    </source>
</reference>
<comment type="caution">
    <text evidence="1">The sequence shown here is derived from an EMBL/GenBank/DDBJ whole genome shotgun (WGS) entry which is preliminary data.</text>
</comment>
<proteinExistence type="predicted"/>
<dbReference type="EMBL" id="JAWQEG010005350">
    <property type="protein sequence ID" value="KAK3858312.1"/>
    <property type="molecule type" value="Genomic_DNA"/>
</dbReference>
<sequence>MFSGPGRDPLCFPPDVMSWSNMGFQLQGRIVERDEVQLIWTRPSVSLSLQLKRQTEVWFVVGVAFPPPPPHLLAFVISKYMKWKVVVPVRPSRPGPVPTRPILCLWNYRKEGHT</sequence>
<protein>
    <submittedName>
        <fullName evidence="1">Uncharacterized protein</fullName>
    </submittedName>
</protein>
<keyword evidence="2" id="KW-1185">Reference proteome</keyword>